<reference evidence="1" key="1">
    <citation type="journal article" date="2020" name="Nature">
        <title>Giant virus diversity and host interactions through global metagenomics.</title>
        <authorList>
            <person name="Schulz F."/>
            <person name="Roux S."/>
            <person name="Paez-Espino D."/>
            <person name="Jungbluth S."/>
            <person name="Walsh D.A."/>
            <person name="Denef V.J."/>
            <person name="McMahon K.D."/>
            <person name="Konstantinidis K.T."/>
            <person name="Eloe-Fadrosh E.A."/>
            <person name="Kyrpides N.C."/>
            <person name="Woyke T."/>
        </authorList>
    </citation>
    <scope>NUCLEOTIDE SEQUENCE</scope>
    <source>
        <strain evidence="1">GVMAG-S-1101165-79</strain>
    </source>
</reference>
<evidence type="ECO:0008006" key="2">
    <source>
        <dbReference type="Google" id="ProtNLM"/>
    </source>
</evidence>
<accession>A0A6C0AR74</accession>
<protein>
    <recommendedName>
        <fullName evidence="2">T4 RNA ligase 1-like N-terminal domain-containing protein</fullName>
    </recommendedName>
</protein>
<evidence type="ECO:0000313" key="1">
    <source>
        <dbReference type="EMBL" id="QHS82258.1"/>
    </source>
</evidence>
<dbReference type="AlphaFoldDB" id="A0A6C0AR74"/>
<name>A0A6C0AR74_9ZZZZ</name>
<proteinExistence type="predicted"/>
<organism evidence="1">
    <name type="scientific">viral metagenome</name>
    <dbReference type="NCBI Taxonomy" id="1070528"/>
    <lineage>
        <taxon>unclassified sequences</taxon>
        <taxon>metagenomes</taxon>
        <taxon>organismal metagenomes</taxon>
    </lineage>
</organism>
<dbReference type="EMBL" id="MN740764">
    <property type="protein sequence ID" value="QHS82258.1"/>
    <property type="molecule type" value="Genomic_DNA"/>
</dbReference>
<sequence length="424" mass="49328">MSSIQYNLSVIPGFNELIQSSKDENNSNNISNILKLNKMECRTSNNAAYKVIRYDKHFLACDLIPSYGLCRSVIVNNKNNVVGFAPPKSISSEKFIKEYSEKTEGVIAEEFVEGTMINVFWDPAIGLSGGWEISTRNTVGATCSFYKSGSKKSKTFRDMFLEAAQENGLVLQLLNPIYCYSFVVQHPDNRIVVPFKKSQLYLVGVYSIINNINNENRVIIHVFDHQIFKPCFEQTNTIIKFPKIYNFNSYSELIEKYGSMNTSYDILGVVLHNKLTGERAKIRNPVYEQVRALRGNQPKLQFQYLSLRNEGKVKDFLEFYPENKKEFSTFRDQVHLFTDTLYTNYRSCYVKRDKPLKEFSDQYRTHMYNLHQKYMTELREQQLFISSAMVQKYVNEMAPTLLMYCLNFNMRKRNVDTVIADTNI</sequence>